<reference evidence="11 12" key="1">
    <citation type="submission" date="2024-05" db="EMBL/GenBank/DDBJ databases">
        <authorList>
            <person name="Wallberg A."/>
        </authorList>
    </citation>
    <scope>NUCLEOTIDE SEQUENCE [LARGE SCALE GENOMIC DNA]</scope>
</reference>
<comment type="subcellular location">
    <subcellularLocation>
        <location evidence="1">Nucleus</location>
    </subcellularLocation>
</comment>
<accession>A0AAV2PI98</accession>
<dbReference type="GO" id="GO:0000978">
    <property type="term" value="F:RNA polymerase II cis-regulatory region sequence-specific DNA binding"/>
    <property type="evidence" value="ECO:0007669"/>
    <property type="project" value="TreeGrafter"/>
</dbReference>
<dbReference type="Gene3D" id="3.30.160.60">
    <property type="entry name" value="Classic Zinc Finger"/>
    <property type="match status" value="2"/>
</dbReference>
<keyword evidence="5" id="KW-0862">Zinc</keyword>
<dbReference type="GO" id="GO:0008270">
    <property type="term" value="F:zinc ion binding"/>
    <property type="evidence" value="ECO:0007669"/>
    <property type="project" value="UniProtKB-KW"/>
</dbReference>
<dbReference type="SMART" id="SM00355">
    <property type="entry name" value="ZnF_C2H2"/>
    <property type="match status" value="2"/>
</dbReference>
<protein>
    <recommendedName>
        <fullName evidence="10">C2H2-type domain-containing protein</fullName>
    </recommendedName>
</protein>
<feature type="non-terminal residue" evidence="11">
    <location>
        <position position="115"/>
    </location>
</feature>
<dbReference type="FunFam" id="3.30.160.60:FF:000130">
    <property type="entry name" value="Spalt-like transcription factor 4"/>
    <property type="match status" value="1"/>
</dbReference>
<organism evidence="11 12">
    <name type="scientific">Meganyctiphanes norvegica</name>
    <name type="common">Northern krill</name>
    <name type="synonym">Thysanopoda norvegica</name>
    <dbReference type="NCBI Taxonomy" id="48144"/>
    <lineage>
        <taxon>Eukaryota</taxon>
        <taxon>Metazoa</taxon>
        <taxon>Ecdysozoa</taxon>
        <taxon>Arthropoda</taxon>
        <taxon>Crustacea</taxon>
        <taxon>Multicrustacea</taxon>
        <taxon>Malacostraca</taxon>
        <taxon>Eumalacostraca</taxon>
        <taxon>Eucarida</taxon>
        <taxon>Euphausiacea</taxon>
        <taxon>Euphausiidae</taxon>
        <taxon>Meganyctiphanes</taxon>
    </lineage>
</organism>
<evidence type="ECO:0000256" key="9">
    <source>
        <dbReference type="PROSITE-ProRule" id="PRU00042"/>
    </source>
</evidence>
<evidence type="ECO:0000259" key="10">
    <source>
        <dbReference type="PROSITE" id="PS50157"/>
    </source>
</evidence>
<dbReference type="PANTHER" id="PTHR23235:SF142">
    <property type="entry name" value="ZINC FINGER PROTEIN 384"/>
    <property type="match status" value="1"/>
</dbReference>
<evidence type="ECO:0000256" key="4">
    <source>
        <dbReference type="ARBA" id="ARBA00022771"/>
    </source>
</evidence>
<sequence length="115" mass="13158">EESYSAITVDGELTPEGSVHPARQWMCLYPGCGYTATRESWLKLHVRRHTGEKPFVCPHCSYRSAQRGNLNVHIKKVHLGQLDNEPMQRQNSHSLIFSARHRLSDSENVQTDNTQ</sequence>
<keyword evidence="3" id="KW-0677">Repeat</keyword>
<evidence type="ECO:0000256" key="1">
    <source>
        <dbReference type="ARBA" id="ARBA00004123"/>
    </source>
</evidence>
<evidence type="ECO:0000256" key="5">
    <source>
        <dbReference type="ARBA" id="ARBA00022833"/>
    </source>
</evidence>
<dbReference type="GO" id="GO:0000981">
    <property type="term" value="F:DNA-binding transcription factor activity, RNA polymerase II-specific"/>
    <property type="evidence" value="ECO:0007669"/>
    <property type="project" value="TreeGrafter"/>
</dbReference>
<dbReference type="InterPro" id="IPR036236">
    <property type="entry name" value="Znf_C2H2_sf"/>
</dbReference>
<evidence type="ECO:0000256" key="3">
    <source>
        <dbReference type="ARBA" id="ARBA00022737"/>
    </source>
</evidence>
<feature type="domain" description="C2H2-type" evidence="10">
    <location>
        <begin position="25"/>
        <end position="54"/>
    </location>
</feature>
<dbReference type="AlphaFoldDB" id="A0AAV2PI98"/>
<dbReference type="Pfam" id="PF00096">
    <property type="entry name" value="zf-C2H2"/>
    <property type="match status" value="1"/>
</dbReference>
<evidence type="ECO:0000256" key="7">
    <source>
        <dbReference type="ARBA" id="ARBA00023163"/>
    </source>
</evidence>
<dbReference type="Proteomes" id="UP001497623">
    <property type="component" value="Unassembled WGS sequence"/>
</dbReference>
<evidence type="ECO:0000313" key="11">
    <source>
        <dbReference type="EMBL" id="CAL4058722.1"/>
    </source>
</evidence>
<proteinExistence type="predicted"/>
<gene>
    <name evidence="11" type="ORF">MNOR_LOCUS166</name>
</gene>
<keyword evidence="8" id="KW-0539">Nucleus</keyword>
<evidence type="ECO:0000256" key="2">
    <source>
        <dbReference type="ARBA" id="ARBA00022723"/>
    </source>
</evidence>
<keyword evidence="6" id="KW-0805">Transcription regulation</keyword>
<evidence type="ECO:0000256" key="8">
    <source>
        <dbReference type="ARBA" id="ARBA00023242"/>
    </source>
</evidence>
<comment type="caution">
    <text evidence="11">The sequence shown here is derived from an EMBL/GenBank/DDBJ whole genome shotgun (WGS) entry which is preliminary data.</text>
</comment>
<keyword evidence="7" id="KW-0804">Transcription</keyword>
<feature type="domain" description="C2H2-type" evidence="10">
    <location>
        <begin position="55"/>
        <end position="83"/>
    </location>
</feature>
<evidence type="ECO:0000313" key="12">
    <source>
        <dbReference type="Proteomes" id="UP001497623"/>
    </source>
</evidence>
<dbReference type="EMBL" id="CAXKWB010000031">
    <property type="protein sequence ID" value="CAL4058722.1"/>
    <property type="molecule type" value="Genomic_DNA"/>
</dbReference>
<dbReference type="PROSITE" id="PS50157">
    <property type="entry name" value="ZINC_FINGER_C2H2_2"/>
    <property type="match status" value="2"/>
</dbReference>
<keyword evidence="4 9" id="KW-0863">Zinc-finger</keyword>
<dbReference type="SUPFAM" id="SSF57667">
    <property type="entry name" value="beta-beta-alpha zinc fingers"/>
    <property type="match status" value="1"/>
</dbReference>
<dbReference type="GO" id="GO:0005634">
    <property type="term" value="C:nucleus"/>
    <property type="evidence" value="ECO:0007669"/>
    <property type="project" value="UniProtKB-SubCell"/>
</dbReference>
<keyword evidence="12" id="KW-1185">Reference proteome</keyword>
<feature type="non-terminal residue" evidence="11">
    <location>
        <position position="1"/>
    </location>
</feature>
<dbReference type="InterPro" id="IPR013087">
    <property type="entry name" value="Znf_C2H2_type"/>
</dbReference>
<keyword evidence="2" id="KW-0479">Metal-binding</keyword>
<evidence type="ECO:0000256" key="6">
    <source>
        <dbReference type="ARBA" id="ARBA00023015"/>
    </source>
</evidence>
<dbReference type="PANTHER" id="PTHR23235">
    <property type="entry name" value="KRUEPPEL-LIKE TRANSCRIPTION FACTOR"/>
    <property type="match status" value="1"/>
</dbReference>
<name>A0AAV2PI98_MEGNR</name>